<reference evidence="2" key="2">
    <citation type="journal article" date="2019" name="MicrobiologyOpen">
        <title>High-quality draft genome sequence of Gaiella occulta isolated from a 150 meter deep mineral water borehole and comparison with the genome sequences of other deep-branching lineages of the phylum Actinobacteria.</title>
        <authorList>
            <person name="Severino R."/>
            <person name="Froufe H.J.C."/>
            <person name="Barroso C."/>
            <person name="Albuquerque L."/>
            <person name="Lobo-da-Cunha A."/>
            <person name="da Costa M.S."/>
            <person name="Egas C."/>
        </authorList>
    </citation>
    <scope>NUCLEOTIDE SEQUENCE [LARGE SCALE GENOMIC DNA]</scope>
    <source>
        <strain evidence="2">F2-233</strain>
    </source>
</reference>
<organism evidence="1 2">
    <name type="scientific">Gaiella occulta</name>
    <dbReference type="NCBI Taxonomy" id="1002870"/>
    <lineage>
        <taxon>Bacteria</taxon>
        <taxon>Bacillati</taxon>
        <taxon>Actinomycetota</taxon>
        <taxon>Thermoleophilia</taxon>
        <taxon>Gaiellales</taxon>
        <taxon>Gaiellaceae</taxon>
        <taxon>Gaiella</taxon>
    </lineage>
</organism>
<dbReference type="EMBL" id="QQZY01000002">
    <property type="protein sequence ID" value="RDI75151.1"/>
    <property type="molecule type" value="Genomic_DNA"/>
</dbReference>
<dbReference type="Proteomes" id="UP000254134">
    <property type="component" value="Unassembled WGS sequence"/>
</dbReference>
<keyword evidence="2" id="KW-1185">Reference proteome</keyword>
<gene>
    <name evidence="1" type="ORF">Gocc_0949</name>
</gene>
<accession>A0A7M2Z036</accession>
<evidence type="ECO:0000313" key="1">
    <source>
        <dbReference type="EMBL" id="RDI75151.1"/>
    </source>
</evidence>
<name>A0A7M2Z036_9ACTN</name>
<comment type="caution">
    <text evidence="1">The sequence shown here is derived from an EMBL/GenBank/DDBJ whole genome shotgun (WGS) entry which is preliminary data.</text>
</comment>
<sequence>MAGMNALTGTFRLSCPRHGEARVLLSSFRQIGRLAGTAHPAVYRVAFGCACGGEHAALLTQEDLDVAPLGLIAHEPFVNLMTSRGGDLRDELTAIAGMRIGAGEWPWSFFCYLEDRPRPVTPSSFTLIAAGSARVAVAVACPGCGSISINVCTRAHVDVPFVNDARIGVVPHVYAADALPTVEAFREQLGSSAFDERRLELEQ</sequence>
<proteinExistence type="predicted"/>
<reference evidence="1 2" key="1">
    <citation type="submission" date="2018-07" db="EMBL/GenBank/DDBJ databases">
        <title>High-quality-draft genome sequence of Gaiella occulta.</title>
        <authorList>
            <person name="Severino R."/>
            <person name="Froufe H.J.C."/>
            <person name="Rainey F.A."/>
            <person name="Barroso C."/>
            <person name="Albuquerque L."/>
            <person name="Lobo-Da-Cunha A."/>
            <person name="Da Costa M.S."/>
            <person name="Egas C."/>
        </authorList>
    </citation>
    <scope>NUCLEOTIDE SEQUENCE [LARGE SCALE GENOMIC DNA]</scope>
    <source>
        <strain evidence="1 2">F2-233</strain>
    </source>
</reference>
<dbReference type="RefSeq" id="WP_114795384.1">
    <property type="nucleotide sequence ID" value="NZ_QQZY01000002.1"/>
</dbReference>
<protein>
    <submittedName>
        <fullName evidence="1">Uncharacterized protein</fullName>
    </submittedName>
</protein>
<evidence type="ECO:0000313" key="2">
    <source>
        <dbReference type="Proteomes" id="UP000254134"/>
    </source>
</evidence>
<dbReference type="AlphaFoldDB" id="A0A7M2Z036"/>